<keyword evidence="2" id="KW-0132">Cell division</keyword>
<keyword evidence="4" id="KW-0131">Cell cycle</keyword>
<evidence type="ECO:0000256" key="4">
    <source>
        <dbReference type="ARBA" id="ARBA00023306"/>
    </source>
</evidence>
<keyword evidence="3" id="KW-0159">Chromosome partition</keyword>
<name>A0A3B1AN59_9ZZZZ</name>
<dbReference type="AlphaFoldDB" id="A0A3B1AN59"/>
<evidence type="ECO:0000256" key="2">
    <source>
        <dbReference type="ARBA" id="ARBA00022618"/>
    </source>
</evidence>
<dbReference type="GO" id="GO:0051301">
    <property type="term" value="P:cell division"/>
    <property type="evidence" value="ECO:0007669"/>
    <property type="project" value="UniProtKB-KW"/>
</dbReference>
<accession>A0A3B1AN59</accession>
<protein>
    <submittedName>
        <fullName evidence="6">Segregation and condensation protein B</fullName>
    </submittedName>
</protein>
<evidence type="ECO:0000313" key="6">
    <source>
        <dbReference type="EMBL" id="VAW95354.1"/>
    </source>
</evidence>
<dbReference type="PANTHER" id="PTHR34298:SF2">
    <property type="entry name" value="SEGREGATION AND CONDENSATION PROTEIN B"/>
    <property type="match status" value="1"/>
</dbReference>
<dbReference type="EMBL" id="UOFT01000045">
    <property type="protein sequence ID" value="VAW95354.1"/>
    <property type="molecule type" value="Genomic_DNA"/>
</dbReference>
<organism evidence="6">
    <name type="scientific">hydrothermal vent metagenome</name>
    <dbReference type="NCBI Taxonomy" id="652676"/>
    <lineage>
        <taxon>unclassified sequences</taxon>
        <taxon>metagenomes</taxon>
        <taxon>ecological metagenomes</taxon>
    </lineage>
</organism>
<dbReference type="InterPro" id="IPR036390">
    <property type="entry name" value="WH_DNA-bd_sf"/>
</dbReference>
<feature type="compositionally biased region" description="Acidic residues" evidence="5">
    <location>
        <begin position="188"/>
        <end position="197"/>
    </location>
</feature>
<feature type="region of interest" description="Disordered" evidence="5">
    <location>
        <begin position="188"/>
        <end position="225"/>
    </location>
</feature>
<evidence type="ECO:0000256" key="1">
    <source>
        <dbReference type="ARBA" id="ARBA00022490"/>
    </source>
</evidence>
<dbReference type="Gene3D" id="1.10.10.10">
    <property type="entry name" value="Winged helix-like DNA-binding domain superfamily/Winged helix DNA-binding domain"/>
    <property type="match status" value="2"/>
</dbReference>
<keyword evidence="1" id="KW-0963">Cytoplasm</keyword>
<dbReference type="NCBIfam" id="TIGR00281">
    <property type="entry name" value="SMC-Scp complex subunit ScpB"/>
    <property type="match status" value="1"/>
</dbReference>
<dbReference type="InterPro" id="IPR036388">
    <property type="entry name" value="WH-like_DNA-bd_sf"/>
</dbReference>
<proteinExistence type="predicted"/>
<dbReference type="Pfam" id="PF04079">
    <property type="entry name" value="SMC_ScpB"/>
    <property type="match status" value="1"/>
</dbReference>
<sequence>MNNEELKPIVEGLIFAADEPMSIKDLFSVFNDNAAIEQVQIKEVLDQLREEYQGRGLELKEVGSGFRFQVREAHAEWVAKLWLERPARYSRASLETLALIAYRQPITRAEIEDVRGVSVSSNIIKALVEREWVRIVGHRDVPGKPALYSTTKTFLDYFNLKSLEDLPPLSELKDIDAINEQLILSEPPEADNVETADTEMKKPELQDVVVEETEEDEDKKMDEMDTVDDIDVSDMAGVVKIDSAIDNDEEQPSNEALTAEN</sequence>
<dbReference type="SUPFAM" id="SSF46785">
    <property type="entry name" value="Winged helix' DNA-binding domain"/>
    <property type="match status" value="2"/>
</dbReference>
<gene>
    <name evidence="6" type="ORF">MNBD_GAMMA23-976</name>
</gene>
<reference evidence="6" key="1">
    <citation type="submission" date="2018-06" db="EMBL/GenBank/DDBJ databases">
        <authorList>
            <person name="Zhirakovskaya E."/>
        </authorList>
    </citation>
    <scope>NUCLEOTIDE SEQUENCE</scope>
</reference>
<dbReference type="InterPro" id="IPR005234">
    <property type="entry name" value="ScpB_csome_segregation"/>
</dbReference>
<dbReference type="GO" id="GO:0051304">
    <property type="term" value="P:chromosome separation"/>
    <property type="evidence" value="ECO:0007669"/>
    <property type="project" value="InterPro"/>
</dbReference>
<dbReference type="PANTHER" id="PTHR34298">
    <property type="entry name" value="SEGREGATION AND CONDENSATION PROTEIN B"/>
    <property type="match status" value="1"/>
</dbReference>
<evidence type="ECO:0000256" key="5">
    <source>
        <dbReference type="SAM" id="MobiDB-lite"/>
    </source>
</evidence>
<evidence type="ECO:0000256" key="3">
    <source>
        <dbReference type="ARBA" id="ARBA00022829"/>
    </source>
</evidence>